<reference evidence="1 2" key="1">
    <citation type="submission" date="2013-04" db="EMBL/GenBank/DDBJ databases">
        <authorList>
            <person name="Weinstock G."/>
            <person name="Sodergren E."/>
            <person name="Lobos E.A."/>
            <person name="Fulton L."/>
            <person name="Fulton R."/>
            <person name="Courtney L."/>
            <person name="Fronick C."/>
            <person name="O'Laughlin M."/>
            <person name="Godfrey J."/>
            <person name="Wilson R.M."/>
            <person name="Miner T."/>
            <person name="Farmer C."/>
            <person name="Delehaunty K."/>
            <person name="Cordes M."/>
            <person name="Minx P."/>
            <person name="Tomlinson C."/>
            <person name="Chen J."/>
            <person name="Wollam A."/>
            <person name="Pepin K.H."/>
            <person name="Palsikar V.B."/>
            <person name="Zhang X."/>
            <person name="Suruliraj S."/>
            <person name="Perna N.T."/>
            <person name="Plunkett G."/>
            <person name="Warren W."/>
            <person name="Mitreva M."/>
            <person name="Mardis E.R."/>
            <person name="Wilson R.K."/>
        </authorList>
    </citation>
    <scope>NUCLEOTIDE SEQUENCE [LARGE SCALE GENOMIC DNA]</scope>
    <source>
        <strain evidence="1 2">DSM 4568</strain>
    </source>
</reference>
<dbReference type="STRING" id="566551.HMPREF0201_00852"/>
<organism evidence="1 2">
    <name type="scientific">Cedecea davisae DSM 4568</name>
    <dbReference type="NCBI Taxonomy" id="566551"/>
    <lineage>
        <taxon>Bacteria</taxon>
        <taxon>Pseudomonadati</taxon>
        <taxon>Pseudomonadota</taxon>
        <taxon>Gammaproteobacteria</taxon>
        <taxon>Enterobacterales</taxon>
        <taxon>Enterobacteriaceae</taxon>
        <taxon>Cedecea</taxon>
    </lineage>
</organism>
<evidence type="ECO:0000313" key="1">
    <source>
        <dbReference type="EMBL" id="EPF19124.1"/>
    </source>
</evidence>
<gene>
    <name evidence="1" type="ORF">HMPREF0201_00852</name>
</gene>
<sequence length="63" mass="7286">MLAAFSQLLIQTQQKFSFREPLRVRPLKSHAFKALKAPDVVRRSCCGSEIMQRDEIPCVKHFP</sequence>
<proteinExistence type="predicted"/>
<dbReference type="Proteomes" id="UP000014585">
    <property type="component" value="Unassembled WGS sequence"/>
</dbReference>
<protein>
    <submittedName>
        <fullName evidence="1">Uncharacterized protein</fullName>
    </submittedName>
</protein>
<dbReference type="EMBL" id="ATDT01000005">
    <property type="protein sequence ID" value="EPF19124.1"/>
    <property type="molecule type" value="Genomic_DNA"/>
</dbReference>
<dbReference type="AlphaFoldDB" id="S3K1P9"/>
<comment type="caution">
    <text evidence="1">The sequence shown here is derived from an EMBL/GenBank/DDBJ whole genome shotgun (WGS) entry which is preliminary data.</text>
</comment>
<name>S3K1P9_9ENTR</name>
<evidence type="ECO:0000313" key="2">
    <source>
        <dbReference type="Proteomes" id="UP000014585"/>
    </source>
</evidence>
<dbReference type="HOGENOM" id="CLU_2877551_0_0_6"/>
<accession>S3K1P9</accession>